<comment type="function">
    <text evidence="2">E3 ubiquitin-protein ligase which accepts ubiquitin from an E2 ubiquitin-conjugating enzyme in the form of a thioester and then directly transfers the ubiquitin to targeted substrates.</text>
</comment>
<dbReference type="PANTHER" id="PTHR45670:SF13">
    <property type="entry name" value="E3 UBIQUITIN-PROTEIN LIGASE TRIP12"/>
    <property type="match status" value="1"/>
</dbReference>
<dbReference type="InterPro" id="IPR045322">
    <property type="entry name" value="HECTD1/TRIP12-like"/>
</dbReference>
<dbReference type="STRING" id="121845.A0A3Q0IZU8"/>
<evidence type="ECO:0000256" key="1">
    <source>
        <dbReference type="ARBA" id="ARBA00022679"/>
    </source>
</evidence>
<dbReference type="GO" id="GO:0006974">
    <property type="term" value="P:DNA damage response"/>
    <property type="evidence" value="ECO:0007669"/>
    <property type="project" value="TreeGrafter"/>
</dbReference>
<evidence type="ECO:0000313" key="3">
    <source>
        <dbReference type="Proteomes" id="UP000079169"/>
    </source>
</evidence>
<comment type="similarity">
    <text evidence="2">Belongs to the UPL family. K-HECT subfamily.</text>
</comment>
<dbReference type="EC" id="2.3.2.26" evidence="2"/>
<keyword evidence="1 2" id="KW-0808">Transferase</keyword>
<accession>A0A3Q0IZU8</accession>
<evidence type="ECO:0000256" key="2">
    <source>
        <dbReference type="RuleBase" id="RU369009"/>
    </source>
</evidence>
<sequence length="418" mass="46254">MFWGPFTKFYQVALHLAHASVSDESDDIIQDFKLFHNDESLTALTDLRDIVMTSDISPFEVNHSGLVRSLLGYLTRVTSSSSATDGSEERQCRLRKFLHVFAKCPLESNVIVEHKDCSAEPLAALIAKLNGCVSQLEQLPVKVHDLPAGTGSTTALKFFNTHQLKCHLQRHPSCTSLKQWKGGTVKIDPLARMCNTHQLKCHLQRHPSCTSLKQWKGGTVKIDPLALVQAIERYLVVRGYARIRDKDSGESDEDNSEEDIDDTLAAVVITHGARHKLQFLIGDHPLPYNMTVYQAIRQFSCVGHGENGGQGHGGCETESESEAPLGSASVWVSRGQRPREDIIIIIRYLFPSSTVFDFHHSRALMVVLLSLFSGAPKRLLHLCCVACVVACPSLSYLSMPLIGWAMRDNTSYLGAGST</sequence>
<reference evidence="4" key="1">
    <citation type="submission" date="2025-08" db="UniProtKB">
        <authorList>
            <consortium name="RefSeq"/>
        </authorList>
    </citation>
    <scope>IDENTIFICATION</scope>
</reference>
<proteinExistence type="inferred from homology"/>
<dbReference type="GeneID" id="103516418"/>
<dbReference type="GO" id="GO:0061630">
    <property type="term" value="F:ubiquitin protein ligase activity"/>
    <property type="evidence" value="ECO:0007669"/>
    <property type="project" value="UniProtKB-UniRule"/>
</dbReference>
<evidence type="ECO:0000313" key="4">
    <source>
        <dbReference type="RefSeq" id="XP_026681734.1"/>
    </source>
</evidence>
<name>A0A3Q0IZU8_DIACI</name>
<dbReference type="GO" id="GO:0043161">
    <property type="term" value="P:proteasome-mediated ubiquitin-dependent protein catabolic process"/>
    <property type="evidence" value="ECO:0007669"/>
    <property type="project" value="TreeGrafter"/>
</dbReference>
<protein>
    <recommendedName>
        <fullName evidence="2">E3 ubiquitin-protein ligase</fullName>
        <ecNumber evidence="2">2.3.2.26</ecNumber>
    </recommendedName>
</protein>
<dbReference type="PaxDb" id="121845-A0A3Q0IZU8"/>
<organism evidence="3 4">
    <name type="scientific">Diaphorina citri</name>
    <name type="common">Asian citrus psyllid</name>
    <dbReference type="NCBI Taxonomy" id="121845"/>
    <lineage>
        <taxon>Eukaryota</taxon>
        <taxon>Metazoa</taxon>
        <taxon>Ecdysozoa</taxon>
        <taxon>Arthropoda</taxon>
        <taxon>Hexapoda</taxon>
        <taxon>Insecta</taxon>
        <taxon>Pterygota</taxon>
        <taxon>Neoptera</taxon>
        <taxon>Paraneoptera</taxon>
        <taxon>Hemiptera</taxon>
        <taxon>Sternorrhyncha</taxon>
        <taxon>Psylloidea</taxon>
        <taxon>Psyllidae</taxon>
        <taxon>Diaphorininae</taxon>
        <taxon>Diaphorina</taxon>
    </lineage>
</organism>
<keyword evidence="2" id="KW-0833">Ubl conjugation pathway</keyword>
<dbReference type="UniPathway" id="UPA00143"/>
<comment type="pathway">
    <text evidence="2">Protein modification; protein ubiquitination.</text>
</comment>
<dbReference type="KEGG" id="dci:103516418"/>
<dbReference type="RefSeq" id="XP_026681734.1">
    <property type="nucleotide sequence ID" value="XM_026825933.1"/>
</dbReference>
<gene>
    <name evidence="4" type="primary">LOC103516418</name>
</gene>
<dbReference type="GO" id="GO:0000209">
    <property type="term" value="P:protein polyubiquitination"/>
    <property type="evidence" value="ECO:0007669"/>
    <property type="project" value="TreeGrafter"/>
</dbReference>
<dbReference type="PANTHER" id="PTHR45670">
    <property type="entry name" value="E3 UBIQUITIN-PROTEIN LIGASE TRIP12"/>
    <property type="match status" value="1"/>
</dbReference>
<dbReference type="Proteomes" id="UP000079169">
    <property type="component" value="Unplaced"/>
</dbReference>
<dbReference type="GO" id="GO:0016607">
    <property type="term" value="C:nuclear speck"/>
    <property type="evidence" value="ECO:0007669"/>
    <property type="project" value="TreeGrafter"/>
</dbReference>
<comment type="catalytic activity">
    <reaction evidence="2">
        <text>S-ubiquitinyl-[E2 ubiquitin-conjugating enzyme]-L-cysteine + [acceptor protein]-L-lysine = [E2 ubiquitin-conjugating enzyme]-L-cysteine + N(6)-ubiquitinyl-[acceptor protein]-L-lysine.</text>
        <dbReference type="EC" id="2.3.2.26"/>
    </reaction>
</comment>
<keyword evidence="3" id="KW-1185">Reference proteome</keyword>
<dbReference type="AlphaFoldDB" id="A0A3Q0IZU8"/>